<comment type="subcellular location">
    <subcellularLocation>
        <location evidence="1">Cell envelope</location>
    </subcellularLocation>
    <subcellularLocation>
        <location evidence="2">Cell outer membrane</location>
    </subcellularLocation>
    <subcellularLocation>
        <location evidence="3">Secreted</location>
    </subcellularLocation>
</comment>
<keyword evidence="7" id="KW-0998">Cell outer membrane</keyword>
<keyword evidence="6" id="KW-0472">Membrane</keyword>
<organism evidence="9 10">
    <name type="scientific">Stylonychia lemnae</name>
    <name type="common">Ciliate</name>
    <dbReference type="NCBI Taxonomy" id="5949"/>
    <lineage>
        <taxon>Eukaryota</taxon>
        <taxon>Sar</taxon>
        <taxon>Alveolata</taxon>
        <taxon>Ciliophora</taxon>
        <taxon>Intramacronucleata</taxon>
        <taxon>Spirotrichea</taxon>
        <taxon>Stichotrichia</taxon>
        <taxon>Sporadotrichida</taxon>
        <taxon>Oxytrichidae</taxon>
        <taxon>Stylonychinae</taxon>
        <taxon>Stylonychia</taxon>
    </lineage>
</organism>
<evidence type="ECO:0000256" key="7">
    <source>
        <dbReference type="ARBA" id="ARBA00023237"/>
    </source>
</evidence>
<evidence type="ECO:0000256" key="3">
    <source>
        <dbReference type="ARBA" id="ARBA00004613"/>
    </source>
</evidence>
<evidence type="ECO:0000256" key="6">
    <source>
        <dbReference type="ARBA" id="ARBA00023136"/>
    </source>
</evidence>
<dbReference type="InterPro" id="IPR003368">
    <property type="entry name" value="POMP_repeat"/>
</dbReference>
<proteinExistence type="predicted"/>
<sequence length="211" mass="23882">MEEQQTANIALDLIQQILVLLIQSLRRYKITNTIFRNCTSETGGAIYATNPESLIISASQFLGNKALYIKELSNQFQNYGSGGAIYYTCNQYYLNCLLKLEGENLFKENKASIQGGAIYWDMLEPQYSQNDIKFIENSAIYYGDDIACFAQNLKGISKQSYINQMIRVGNQISQDDILRRTLQNQSRDSTQNNDQANVNNQRSGGPLPVMI</sequence>
<evidence type="ECO:0000256" key="5">
    <source>
        <dbReference type="ARBA" id="ARBA00022729"/>
    </source>
</evidence>
<evidence type="ECO:0000256" key="2">
    <source>
        <dbReference type="ARBA" id="ARBA00004442"/>
    </source>
</evidence>
<keyword evidence="5" id="KW-0732">Signal</keyword>
<gene>
    <name evidence="9" type="primary">Contig18857.g20010</name>
    <name evidence="9" type="ORF">STYLEM_14</name>
</gene>
<keyword evidence="4" id="KW-0964">Secreted</keyword>
<dbReference type="Pfam" id="PF02415">
    <property type="entry name" value="Chlam_PMP"/>
    <property type="match status" value="1"/>
</dbReference>
<accession>A0A077ZNW4</accession>
<evidence type="ECO:0000256" key="1">
    <source>
        <dbReference type="ARBA" id="ARBA00004196"/>
    </source>
</evidence>
<evidence type="ECO:0000256" key="8">
    <source>
        <dbReference type="SAM" id="MobiDB-lite"/>
    </source>
</evidence>
<keyword evidence="10" id="KW-1185">Reference proteome</keyword>
<protein>
    <submittedName>
        <fullName evidence="9">Uncharacterized protein</fullName>
    </submittedName>
</protein>
<dbReference type="EMBL" id="CCKQ01000018">
    <property type="protein sequence ID" value="CDW71075.1"/>
    <property type="molecule type" value="Genomic_DNA"/>
</dbReference>
<evidence type="ECO:0000313" key="9">
    <source>
        <dbReference type="EMBL" id="CDW71075.1"/>
    </source>
</evidence>
<reference evidence="9 10" key="1">
    <citation type="submission" date="2014-06" db="EMBL/GenBank/DDBJ databases">
        <authorList>
            <person name="Swart Estienne"/>
        </authorList>
    </citation>
    <scope>NUCLEOTIDE SEQUENCE [LARGE SCALE GENOMIC DNA]</scope>
    <source>
        <strain evidence="9 10">130c</strain>
    </source>
</reference>
<evidence type="ECO:0000256" key="4">
    <source>
        <dbReference type="ARBA" id="ARBA00022525"/>
    </source>
</evidence>
<feature type="compositionally biased region" description="Polar residues" evidence="8">
    <location>
        <begin position="184"/>
        <end position="203"/>
    </location>
</feature>
<dbReference type="GO" id="GO:0005576">
    <property type="term" value="C:extracellular region"/>
    <property type="evidence" value="ECO:0007669"/>
    <property type="project" value="UniProtKB-SubCell"/>
</dbReference>
<evidence type="ECO:0000313" key="10">
    <source>
        <dbReference type="Proteomes" id="UP000039865"/>
    </source>
</evidence>
<name>A0A077ZNW4_STYLE</name>
<feature type="region of interest" description="Disordered" evidence="8">
    <location>
        <begin position="184"/>
        <end position="211"/>
    </location>
</feature>
<dbReference type="InParanoid" id="A0A077ZNW4"/>
<dbReference type="AlphaFoldDB" id="A0A077ZNW4"/>
<dbReference type="Proteomes" id="UP000039865">
    <property type="component" value="Unassembled WGS sequence"/>
</dbReference>